<dbReference type="InterPro" id="IPR046397">
    <property type="entry name" value="NEEDLE_T4"/>
</dbReference>
<dbReference type="Gene3D" id="2.40.50.260">
    <property type="entry name" value="Nucleic acid-binding protein domain"/>
    <property type="match status" value="1"/>
</dbReference>
<keyword evidence="1 3" id="KW-0929">Antimicrobial</keyword>
<dbReference type="SUPFAM" id="SSF53955">
    <property type="entry name" value="Lysozyme-like"/>
    <property type="match status" value="1"/>
</dbReference>
<keyword evidence="3" id="KW-1235">Degradation of host cell envelope components during virus entry</keyword>
<gene>
    <name evidence="6" type="ORF">EpBp7_0255</name>
</gene>
<comment type="function">
    <molecule>Baseplate central spike protein</molecule>
    <text evidence="3">Baseplate central spike complex-associated lysozyme that is essential for the localized hydrolysis of bacterial cell wall, so that the tail tube, through which the phage DNA is ejected, can penetrate to the host inner membrane. The tail lysozyme complex at the tip of the tail tube penetrates through the outer membrane into the periplasm. This way, lysozyme domain is released and locally digests the peptidoglycan layer to make a hole to let the tube penetrate to the inner membrane. Involved in the tail assembly.</text>
</comment>
<dbReference type="PRINTS" id="PR00684">
    <property type="entry name" value="T4LYSOZYME"/>
</dbReference>
<keyword evidence="3" id="KW-1245">Viral tail assembly</keyword>
<dbReference type="Gene3D" id="3.10.450.190">
    <property type="match status" value="2"/>
</dbReference>
<dbReference type="GO" id="GO:0009253">
    <property type="term" value="P:peptidoglycan catabolic process"/>
    <property type="evidence" value="ECO:0007669"/>
    <property type="project" value="UniProtKB-UniRule"/>
</dbReference>
<dbReference type="PANTHER" id="PTHR37406:SF1">
    <property type="entry name" value="T4-TYPE LYSOZYME 1-RELATED"/>
    <property type="match status" value="1"/>
</dbReference>
<dbReference type="Pfam" id="PF00959">
    <property type="entry name" value="Phage_lysozyme"/>
    <property type="match status" value="1"/>
</dbReference>
<dbReference type="GO" id="GO:0098994">
    <property type="term" value="P:symbiont entry into host cell via disruption of host cell envelope"/>
    <property type="evidence" value="ECO:0007669"/>
    <property type="project" value="UniProtKB-KW"/>
</dbReference>
<keyword evidence="3 4" id="KW-0378">Hydrolase</keyword>
<keyword evidence="3" id="KW-1226">Viral baseplate protein</keyword>
<dbReference type="GO" id="GO:0031640">
    <property type="term" value="P:killing of cells of another organism"/>
    <property type="evidence" value="ECO:0007669"/>
    <property type="project" value="UniProtKB-KW"/>
</dbReference>
<evidence type="ECO:0000256" key="1">
    <source>
        <dbReference type="ARBA" id="ARBA00022529"/>
    </source>
</evidence>
<evidence type="ECO:0000313" key="7">
    <source>
        <dbReference type="Proteomes" id="UP000001272"/>
    </source>
</evidence>
<dbReference type="GO" id="GO:0003796">
    <property type="term" value="F:lysozyme activity"/>
    <property type="evidence" value="ECO:0007669"/>
    <property type="project" value="UniProtKB-UniRule"/>
</dbReference>
<dbReference type="InterPro" id="IPR002196">
    <property type="entry name" value="Glyco_hydro_24"/>
</dbReference>
<keyword evidence="2 3" id="KW-0081">Bacteriolytic enzyme</keyword>
<comment type="catalytic activity">
    <reaction evidence="3 4">
        <text>Hydrolysis of (1-&gt;4)-beta-linkages between N-acetylmuramic acid and N-acetyl-D-glucosamine residues in a peptidoglycan and between N-acetyl-D-glucosamine residues in chitodextrins.</text>
        <dbReference type="EC" id="3.2.1.17"/>
    </reaction>
</comment>
<dbReference type="Proteomes" id="UP000001272">
    <property type="component" value="Segment"/>
</dbReference>
<dbReference type="Pfam" id="PF06714">
    <property type="entry name" value="Gp5_OB"/>
    <property type="match status" value="1"/>
</dbReference>
<dbReference type="InterPro" id="IPR052619">
    <property type="entry name" value="Phage_lysozyme-like"/>
</dbReference>
<dbReference type="GO" id="GO:0016998">
    <property type="term" value="P:cell wall macromolecule catabolic process"/>
    <property type="evidence" value="ECO:0007669"/>
    <property type="project" value="InterPro"/>
</dbReference>
<dbReference type="InterPro" id="IPR009590">
    <property type="entry name" value="Gp5_OB_N"/>
</dbReference>
<proteinExistence type="inferred from homology"/>
<dbReference type="InterPro" id="IPR023346">
    <property type="entry name" value="Lysozyme-like_dom_sf"/>
</dbReference>
<sequence length="595" mass="65314">MINMSDNVSWFVGVVEDRMDPLKQGRVRVRVWGMHPYEKVQGPVKGLRTEDLPWMSVLMPTSSASVSGIQTAMTGMVPGTQVYGHFLDKWKLNGLVLGTYGSASKQKANPNEGFSDPTGQYPLYLGNDAAALNRGGEVGYDATSNVIQDSNLDLGLNPDGKDLSQIKPDNDPNFTIEKMIQRDEGLSLKVYWDVRGYTVGIGHFIGEFAKGDMTGANKALSRQIGREVKGNPGSISIEEASKLFQEDLKKVQKDIVKTNALLTQVYNKENRSRQMALENMAFQMGVGGLAKFQGMLTDMLAGDYKAAFDNARDSVWFNQTKGRASRVSMVILTGNMESYGIMAPKERSFKGRSYRMIQTFAAPANSDPADPWTPEDTRILFKEPESSYKGEYPYVQTMQTEGGHIQEFDNTPGQERYRLIHPTGSYEEVAPDGRKTSKTVADGYYMTQGDSNTYVGGNNKVNVGGDETYYNMANVRRQTDGSESIHIRGNETKTVEGDGTLLVKGNVKIVIMGTADITVEQEAYITVEKDTTVNVNQNADISVKQKATINAQNMDVNVEQDLNFAATNINLNASNTVHMDGGSLAKVSGGNVQVG</sequence>
<dbReference type="InterPro" id="IPR010609">
    <property type="entry name" value="Gp5_C"/>
</dbReference>
<dbReference type="Pfam" id="PF06715">
    <property type="entry name" value="Gp5_C"/>
    <property type="match status" value="1"/>
</dbReference>
<dbReference type="PANTHER" id="PTHR37406">
    <property type="entry name" value="T4-TYPE LYSOZYME 1-RELATED"/>
    <property type="match status" value="1"/>
</dbReference>
<dbReference type="InterPro" id="IPR001165">
    <property type="entry name" value="T4-type_lysozyme"/>
</dbReference>
<dbReference type="GO" id="GO:0098003">
    <property type="term" value="P:viral tail assembly"/>
    <property type="evidence" value="ECO:0007669"/>
    <property type="project" value="UniProtKB-UniRule"/>
</dbReference>
<dbReference type="OrthoDB" id="2186at10239"/>
<dbReference type="SUPFAM" id="SSF69255">
    <property type="entry name" value="gp5 N-terminal domain-like"/>
    <property type="match status" value="1"/>
</dbReference>
<dbReference type="CDD" id="cd00735">
    <property type="entry name" value="T4-like_lys"/>
    <property type="match status" value="1"/>
</dbReference>
<keyword evidence="3" id="KW-0946">Virion</keyword>
<dbReference type="Gene3D" id="1.10.530.40">
    <property type="match status" value="1"/>
</dbReference>
<dbReference type="KEGG" id="vg:14007910"/>
<dbReference type="SUPFAM" id="SSF69349">
    <property type="entry name" value="Phage fibre proteins"/>
    <property type="match status" value="1"/>
</dbReference>
<dbReference type="InterPro" id="IPR023347">
    <property type="entry name" value="Lysozyme_dom_sf"/>
</dbReference>
<accession>G3MV56</accession>
<protein>
    <recommendedName>
        <fullName evidence="3">Baseplate central spike protein</fullName>
    </recommendedName>
    <alternativeName>
        <fullName evidence="3">Peptidoglycan hydrolase</fullName>
        <ecNumber evidence="3">3.2.1.17</ecNumber>
    </alternativeName>
</protein>
<evidence type="ECO:0000256" key="3">
    <source>
        <dbReference type="HAMAP-Rule" id="MF_04151"/>
    </source>
</evidence>
<dbReference type="GeneID" id="14007910"/>
<dbReference type="GO" id="GO:0098025">
    <property type="term" value="C:virus tail, baseplate"/>
    <property type="evidence" value="ECO:0007669"/>
    <property type="project" value="UniProtKB-UniRule"/>
</dbReference>
<keyword evidence="3" id="KW-1227">Viral tail protein</keyword>
<dbReference type="EMBL" id="HQ829472">
    <property type="protein sequence ID" value="AEN93972.1"/>
    <property type="molecule type" value="Genomic_DNA"/>
</dbReference>
<keyword evidence="3" id="KW-1236">Degradation of host peptidoglycans during virus entry</keyword>
<keyword evidence="3" id="KW-1188">Viral release from host cell</keyword>
<reference evidence="6 7" key="1">
    <citation type="journal article" date="2010" name="Dian Zi Xian Wei Xue Bao">
        <title>Morphological observation on lytic cycle of bacteriophag Bp7.</title>
        <authorList>
            <person name="Liu X."/>
            <person name="Ren H."/>
            <person name="Liu W."/>
            <person name="Wen J."/>
            <person name="Zou L."/>
            <person name="Liu C."/>
        </authorList>
    </citation>
    <scope>NUCLEOTIDE SEQUENCE [LARGE SCALE GENOMIC DNA]</scope>
</reference>
<feature type="active site" description="Nucleophile" evidence="3">
    <location>
        <position position="193"/>
    </location>
</feature>
<keyword evidence="7" id="KW-1185">Reference proteome</keyword>
<dbReference type="GO" id="GO:0042742">
    <property type="term" value="P:defense response to bacterium"/>
    <property type="evidence" value="ECO:0007669"/>
    <property type="project" value="UniProtKB-KW"/>
</dbReference>
<keyword evidence="3" id="KW-1162">Viral penetration into host cytoplasm</keyword>
<dbReference type="RefSeq" id="YP_007004296.1">
    <property type="nucleotide sequence ID" value="NC_019500.1"/>
</dbReference>
<evidence type="ECO:0000256" key="2">
    <source>
        <dbReference type="ARBA" id="ARBA00022638"/>
    </source>
</evidence>
<comment type="caution">
    <text evidence="3">Lacks conserved residue(s) required for the propagation of feature annotation.</text>
</comment>
<keyword evidence="3" id="KW-0426">Late protein</keyword>
<evidence type="ECO:0000313" key="6">
    <source>
        <dbReference type="EMBL" id="AEN93972.1"/>
    </source>
</evidence>
<organism evidence="6 7">
    <name type="scientific">Escherichia phage Bp7</name>
    <dbReference type="NCBI Taxonomy" id="1052121"/>
    <lineage>
        <taxon>Viruses</taxon>
        <taxon>Duplodnaviria</taxon>
        <taxon>Heunggongvirae</taxon>
        <taxon>Uroviricota</taxon>
        <taxon>Caudoviricetes</taxon>
        <taxon>Pantevenvirales</taxon>
        <taxon>Straboviridae</taxon>
        <taxon>Tevenvirinae</taxon>
        <taxon>Dhakavirus</taxon>
        <taxon>Dhakavirus bp7</taxon>
    </lineage>
</organism>
<dbReference type="GO" id="GO:0098932">
    <property type="term" value="P:symbiont entry into host cell via disruption of host cell wall peptidoglycan"/>
    <property type="evidence" value="ECO:0007669"/>
    <property type="project" value="UniProtKB-UniRule"/>
</dbReference>
<dbReference type="EC" id="3.2.1.17" evidence="3"/>
<evidence type="ECO:0000259" key="5">
    <source>
        <dbReference type="Pfam" id="PF06714"/>
    </source>
</evidence>
<keyword evidence="3" id="KW-1160">Virus entry into host cell</keyword>
<comment type="similarity">
    <text evidence="3 4">Belongs to the glycosyl hydrolase 24 family.</text>
</comment>
<dbReference type="HAMAP" id="MF_04151">
    <property type="entry name" value="NEEDLE_T4"/>
    <property type="match status" value="1"/>
</dbReference>
<feature type="domain" description="Protein Gp5 N-terminal OB-fold" evidence="5">
    <location>
        <begin position="33"/>
        <end position="173"/>
    </location>
</feature>
<evidence type="ECO:0000256" key="4">
    <source>
        <dbReference type="RuleBase" id="RU003788"/>
    </source>
</evidence>
<name>G3MV56_9CAUD</name>
<feature type="chain" id="PRO_5035349510" description="Baseplate central spike protein" evidence="3">
    <location>
        <begin position="1"/>
        <end position="595"/>
    </location>
</feature>
<keyword evidence="3" id="KW-1171">Viral genome ejection through host cell envelope</keyword>
<keyword evidence="3 4" id="KW-0326">Glycosidase</keyword>
<feature type="active site" description="Proton donor" evidence="3">
    <location>
        <position position="184"/>
    </location>
</feature>